<organism evidence="9 10">
    <name type="scientific">Aerophobetes bacterium</name>
    <dbReference type="NCBI Taxonomy" id="2030807"/>
    <lineage>
        <taxon>Bacteria</taxon>
        <taxon>Candidatus Aerophobota</taxon>
    </lineage>
</organism>
<dbReference type="SUPFAM" id="SSF161098">
    <property type="entry name" value="MetI-like"/>
    <property type="match status" value="1"/>
</dbReference>
<feature type="transmembrane region" description="Helical" evidence="7">
    <location>
        <begin position="104"/>
        <end position="124"/>
    </location>
</feature>
<evidence type="ECO:0000256" key="7">
    <source>
        <dbReference type="RuleBase" id="RU363032"/>
    </source>
</evidence>
<evidence type="ECO:0000256" key="3">
    <source>
        <dbReference type="ARBA" id="ARBA00022475"/>
    </source>
</evidence>
<feature type="transmembrane region" description="Helical" evidence="7">
    <location>
        <begin position="12"/>
        <end position="42"/>
    </location>
</feature>
<dbReference type="InterPro" id="IPR000515">
    <property type="entry name" value="MetI-like"/>
</dbReference>
<accession>A0A523WA69</accession>
<dbReference type="PROSITE" id="PS50928">
    <property type="entry name" value="ABC_TM1"/>
    <property type="match status" value="1"/>
</dbReference>
<keyword evidence="6 7" id="KW-0472">Membrane</keyword>
<evidence type="ECO:0000259" key="8">
    <source>
        <dbReference type="PROSITE" id="PS50928"/>
    </source>
</evidence>
<dbReference type="CDD" id="cd06261">
    <property type="entry name" value="TM_PBP2"/>
    <property type="match status" value="1"/>
</dbReference>
<evidence type="ECO:0000313" key="10">
    <source>
        <dbReference type="Proteomes" id="UP000319130"/>
    </source>
</evidence>
<keyword evidence="4 7" id="KW-0812">Transmembrane</keyword>
<name>A0A523WA69_UNCAE</name>
<feature type="transmembrane region" description="Helical" evidence="7">
    <location>
        <begin position="254"/>
        <end position="282"/>
    </location>
</feature>
<sequence>MRLRTKEYEAYLFILPALSMLIVILGFPFVMAILMSLNLAWVKSSLLGFTFENYSRLFRDRVFYNDLIVTLSFVLPTVGFHLLLGLGVALLLNMEIKARRFFRVVAILPWTIPDVIAGLIWRFMFDPLSGIVNSVLARLNLIQLPITWLSDARLALPSVVFAEVWRGYPFVMLLLLAGLQSIPQGLYEAAKIDGASAWKRFWHISLPNLSRIIMIAFTLDFIWECRRFGLVYNMTGGNPGHATEVLSLYVYKNFFIFFNFGYAAAIAVVLALIMMTLSFPYLKASMKEL</sequence>
<dbReference type="Proteomes" id="UP000319130">
    <property type="component" value="Unassembled WGS sequence"/>
</dbReference>
<dbReference type="InterPro" id="IPR035906">
    <property type="entry name" value="MetI-like_sf"/>
</dbReference>
<dbReference type="AlphaFoldDB" id="A0A523WA69"/>
<dbReference type="Pfam" id="PF00528">
    <property type="entry name" value="BPD_transp_1"/>
    <property type="match status" value="1"/>
</dbReference>
<evidence type="ECO:0000256" key="5">
    <source>
        <dbReference type="ARBA" id="ARBA00022989"/>
    </source>
</evidence>
<dbReference type="PANTHER" id="PTHR43005:SF1">
    <property type="entry name" value="SPERMIDINE_PUTRESCINE TRANSPORT SYSTEM PERMEASE PROTEIN"/>
    <property type="match status" value="1"/>
</dbReference>
<keyword evidence="5 7" id="KW-1133">Transmembrane helix</keyword>
<feature type="transmembrane region" description="Helical" evidence="7">
    <location>
        <begin position="62"/>
        <end position="92"/>
    </location>
</feature>
<evidence type="ECO:0000256" key="1">
    <source>
        <dbReference type="ARBA" id="ARBA00004651"/>
    </source>
</evidence>
<protein>
    <submittedName>
        <fullName evidence="9">Sugar ABC transporter permease</fullName>
    </submittedName>
</protein>
<evidence type="ECO:0000256" key="2">
    <source>
        <dbReference type="ARBA" id="ARBA00022448"/>
    </source>
</evidence>
<feature type="domain" description="ABC transmembrane type-1" evidence="8">
    <location>
        <begin position="67"/>
        <end position="281"/>
    </location>
</feature>
<comment type="similarity">
    <text evidence="7">Belongs to the binding-protein-dependent transport system permease family.</text>
</comment>
<evidence type="ECO:0000256" key="6">
    <source>
        <dbReference type="ARBA" id="ARBA00023136"/>
    </source>
</evidence>
<dbReference type="GO" id="GO:0055085">
    <property type="term" value="P:transmembrane transport"/>
    <property type="evidence" value="ECO:0007669"/>
    <property type="project" value="InterPro"/>
</dbReference>
<dbReference type="GO" id="GO:0005886">
    <property type="term" value="C:plasma membrane"/>
    <property type="evidence" value="ECO:0007669"/>
    <property type="project" value="UniProtKB-SubCell"/>
</dbReference>
<dbReference type="EMBL" id="SOIZ01000077">
    <property type="protein sequence ID" value="TET63923.1"/>
    <property type="molecule type" value="Genomic_DNA"/>
</dbReference>
<proteinExistence type="inferred from homology"/>
<comment type="subcellular location">
    <subcellularLocation>
        <location evidence="1 7">Cell membrane</location>
        <topology evidence="1 7">Multi-pass membrane protein</topology>
    </subcellularLocation>
</comment>
<comment type="caution">
    <text evidence="9">The sequence shown here is derived from an EMBL/GenBank/DDBJ whole genome shotgun (WGS) entry which is preliminary data.</text>
</comment>
<keyword evidence="2 7" id="KW-0813">Transport</keyword>
<dbReference type="PANTHER" id="PTHR43005">
    <property type="entry name" value="BLR7065 PROTEIN"/>
    <property type="match status" value="1"/>
</dbReference>
<feature type="transmembrane region" description="Helical" evidence="7">
    <location>
        <begin position="201"/>
        <end position="223"/>
    </location>
</feature>
<keyword evidence="3" id="KW-1003">Cell membrane</keyword>
<dbReference type="Gene3D" id="1.10.3720.10">
    <property type="entry name" value="MetI-like"/>
    <property type="match status" value="1"/>
</dbReference>
<reference evidence="9 10" key="1">
    <citation type="submission" date="2019-03" db="EMBL/GenBank/DDBJ databases">
        <title>Metabolic potential of uncultured bacteria and archaea associated with petroleum seepage in deep-sea sediments.</title>
        <authorList>
            <person name="Dong X."/>
            <person name="Hubert C."/>
        </authorList>
    </citation>
    <scope>NUCLEOTIDE SEQUENCE [LARGE SCALE GENOMIC DNA]</scope>
    <source>
        <strain evidence="9">E29_bin52</strain>
    </source>
</reference>
<gene>
    <name evidence="9" type="ORF">E3J48_01795</name>
</gene>
<evidence type="ECO:0000256" key="4">
    <source>
        <dbReference type="ARBA" id="ARBA00022692"/>
    </source>
</evidence>
<evidence type="ECO:0000313" key="9">
    <source>
        <dbReference type="EMBL" id="TET63923.1"/>
    </source>
</evidence>